<proteinExistence type="predicted"/>
<comment type="caution">
    <text evidence="2">The sequence shown here is derived from an EMBL/GenBank/DDBJ whole genome shotgun (WGS) entry which is preliminary data.</text>
</comment>
<protein>
    <submittedName>
        <fullName evidence="2">Uncharacterized protein</fullName>
    </submittedName>
</protein>
<evidence type="ECO:0000313" key="3">
    <source>
        <dbReference type="Proteomes" id="UP000295083"/>
    </source>
</evidence>
<keyword evidence="3" id="KW-1185">Reference proteome</keyword>
<dbReference type="AlphaFoldDB" id="A0A4R8QBV3"/>
<feature type="region of interest" description="Disordered" evidence="1">
    <location>
        <begin position="1"/>
        <end position="30"/>
    </location>
</feature>
<reference evidence="2 3" key="1">
    <citation type="submission" date="2018-11" db="EMBL/GenBank/DDBJ databases">
        <title>Genome sequence and assembly of Colletotrichum spinosum.</title>
        <authorList>
            <person name="Gan P."/>
            <person name="Shirasu K."/>
        </authorList>
    </citation>
    <scope>NUCLEOTIDE SEQUENCE [LARGE SCALE GENOMIC DNA]</scope>
    <source>
        <strain evidence="2 3">CBS 515.97</strain>
    </source>
</reference>
<gene>
    <name evidence="2" type="ORF">C8035_v010744</name>
</gene>
<evidence type="ECO:0000313" key="2">
    <source>
        <dbReference type="EMBL" id="TDZ34316.1"/>
    </source>
</evidence>
<accession>A0A4R8QBV3</accession>
<sequence>MANIGSLRNPLWERPSSLPTTPQILNSKDDHGDDQIAWRVLGLHSTSKNPKMPRPGPQDFVDWCNRCLKSIWETPNGAALALREGSHDHKRVIAANRKLLSAIATLTGMRRCPGDEEWRPSNKIVIDSWMPLFPSPNSLLYINPDAPRDLDNTNWNTRVSAPMTQQQFDPYYANFDPVLKLGEKAQTETIWEPTYKMEEDAEKRDREELFHHYASYGFKAVPELKWPHLATAAQKAVLDTTFYAASVPQNENSLWYSMAALITGNPMLYKTIKFHTAWWFDRVLTDASHPCHRQRFRMYTQLLADSHWTVRDGARSVWGNMNMYRALVCNKRDADAPQKPGCPEMLHLLADLFLCEIITFTPPDDLEAPRGARVSLARYMEDHPFKMRVYGMRPAYGPNSAFGRHGQLLLVTDGKMEHFRPVWATAEGGTALMKGQSWARVDTTFYGHWDRHAPMPWWPGFRRNEADTGWTGDWDKGEWVGALAFDATLSAAMVPRDVIFGLLVNGRPADSPYEWQRREIDNRIAGAQGGMNMPEALKWRMFYEWDEDLDVKTLLVPSRLSRMNWVQDAALPPAVPDQPLARATYNARTGNTEPTFTSKRHREGKRRVAEIYLDQDKLGKTAGAGWLMVDATANEYRLAPHVKRRKNMK</sequence>
<dbReference type="Proteomes" id="UP000295083">
    <property type="component" value="Unassembled WGS sequence"/>
</dbReference>
<evidence type="ECO:0000256" key="1">
    <source>
        <dbReference type="SAM" id="MobiDB-lite"/>
    </source>
</evidence>
<dbReference type="EMBL" id="QAPG01000055">
    <property type="protein sequence ID" value="TDZ34316.1"/>
    <property type="molecule type" value="Genomic_DNA"/>
</dbReference>
<name>A0A4R8QBV3_9PEZI</name>
<feature type="compositionally biased region" description="Polar residues" evidence="1">
    <location>
        <begin position="17"/>
        <end position="26"/>
    </location>
</feature>
<organism evidence="2 3">
    <name type="scientific">Colletotrichum spinosum</name>
    <dbReference type="NCBI Taxonomy" id="1347390"/>
    <lineage>
        <taxon>Eukaryota</taxon>
        <taxon>Fungi</taxon>
        <taxon>Dikarya</taxon>
        <taxon>Ascomycota</taxon>
        <taxon>Pezizomycotina</taxon>
        <taxon>Sordariomycetes</taxon>
        <taxon>Hypocreomycetidae</taxon>
        <taxon>Glomerellales</taxon>
        <taxon>Glomerellaceae</taxon>
        <taxon>Colletotrichum</taxon>
        <taxon>Colletotrichum orbiculare species complex</taxon>
    </lineage>
</organism>